<dbReference type="EMBL" id="JABXBU010000030">
    <property type="protein sequence ID" value="KAF8784252.1"/>
    <property type="molecule type" value="Genomic_DNA"/>
</dbReference>
<feature type="domain" description="DUF5641" evidence="2">
    <location>
        <begin position="3"/>
        <end position="35"/>
    </location>
</feature>
<comment type="caution">
    <text evidence="3">The sequence shown here is derived from an EMBL/GenBank/DDBJ whole genome shotgun (WGS) entry which is preliminary data.</text>
</comment>
<evidence type="ECO:0000256" key="1">
    <source>
        <dbReference type="SAM" id="MobiDB-lite"/>
    </source>
</evidence>
<organism evidence="3 4">
    <name type="scientific">Argiope bruennichi</name>
    <name type="common">Wasp spider</name>
    <name type="synonym">Aranea bruennichi</name>
    <dbReference type="NCBI Taxonomy" id="94029"/>
    <lineage>
        <taxon>Eukaryota</taxon>
        <taxon>Metazoa</taxon>
        <taxon>Ecdysozoa</taxon>
        <taxon>Arthropoda</taxon>
        <taxon>Chelicerata</taxon>
        <taxon>Arachnida</taxon>
        <taxon>Araneae</taxon>
        <taxon>Araneomorphae</taxon>
        <taxon>Entelegynae</taxon>
        <taxon>Araneoidea</taxon>
        <taxon>Araneidae</taxon>
        <taxon>Argiope</taxon>
    </lineage>
</organism>
<dbReference type="Proteomes" id="UP000807504">
    <property type="component" value="Unassembled WGS sequence"/>
</dbReference>
<protein>
    <recommendedName>
        <fullName evidence="2">DUF5641 domain-containing protein</fullName>
    </recommendedName>
</protein>
<evidence type="ECO:0000313" key="4">
    <source>
        <dbReference type="Proteomes" id="UP000807504"/>
    </source>
</evidence>
<evidence type="ECO:0000313" key="3">
    <source>
        <dbReference type="EMBL" id="KAF8784252.1"/>
    </source>
</evidence>
<reference evidence="3" key="2">
    <citation type="submission" date="2020-06" db="EMBL/GenBank/DDBJ databases">
        <authorList>
            <person name="Sheffer M."/>
        </authorList>
    </citation>
    <scope>NUCLEOTIDE SEQUENCE</scope>
</reference>
<keyword evidence="4" id="KW-1185">Reference proteome</keyword>
<proteinExistence type="predicted"/>
<dbReference type="AlphaFoldDB" id="A0A8T0F198"/>
<accession>A0A8T0F198</accession>
<reference evidence="3" key="1">
    <citation type="journal article" date="2020" name="bioRxiv">
        <title>Chromosome-level reference genome of the European wasp spider Argiope bruennichi: a resource for studies on range expansion and evolutionary adaptation.</title>
        <authorList>
            <person name="Sheffer M.M."/>
            <person name="Hoppe A."/>
            <person name="Krehenwinkel H."/>
            <person name="Uhl G."/>
            <person name="Kuss A.W."/>
            <person name="Jensen L."/>
            <person name="Jensen C."/>
            <person name="Gillespie R.G."/>
            <person name="Hoff K.J."/>
            <person name="Prost S."/>
        </authorList>
    </citation>
    <scope>NUCLEOTIDE SEQUENCE</scope>
</reference>
<sequence length="99" mass="10895">MAKRISWPLGKVVELIKGKDGIVRLVKVCTKQGELAPVRVSKEEPAPVPVSLKESAPVPVSQEVTSPVPVSPEDLLPTSQPRLINRYGRTLRTPHRLEL</sequence>
<evidence type="ECO:0000259" key="2">
    <source>
        <dbReference type="Pfam" id="PF18701"/>
    </source>
</evidence>
<dbReference type="InterPro" id="IPR040676">
    <property type="entry name" value="DUF5641"/>
</dbReference>
<dbReference type="Pfam" id="PF18701">
    <property type="entry name" value="DUF5641"/>
    <property type="match status" value="1"/>
</dbReference>
<gene>
    <name evidence="3" type="ORF">HNY73_009956</name>
</gene>
<feature type="region of interest" description="Disordered" evidence="1">
    <location>
        <begin position="42"/>
        <end position="82"/>
    </location>
</feature>
<name>A0A8T0F198_ARGBR</name>